<organism evidence="1 2">
    <name type="scientific">Cohnella ginsengisoli</name>
    <dbReference type="NCBI Taxonomy" id="425004"/>
    <lineage>
        <taxon>Bacteria</taxon>
        <taxon>Bacillati</taxon>
        <taxon>Bacillota</taxon>
        <taxon>Bacilli</taxon>
        <taxon>Bacillales</taxon>
        <taxon>Paenibacillaceae</taxon>
        <taxon>Cohnella</taxon>
    </lineage>
</organism>
<accession>A0A9X4KH80</accession>
<comment type="caution">
    <text evidence="1">The sequence shown here is derived from an EMBL/GenBank/DDBJ whole genome shotgun (WGS) entry which is preliminary data.</text>
</comment>
<reference evidence="1 2" key="1">
    <citation type="submission" date="2022-10" db="EMBL/GenBank/DDBJ databases">
        <title>Comparative genomic analysis of Cohnella hashimotonis sp. nov., isolated from the International Space Station.</title>
        <authorList>
            <person name="Simpson A."/>
            <person name="Venkateswaran K."/>
        </authorList>
    </citation>
    <scope>NUCLEOTIDE SEQUENCE [LARGE SCALE GENOMIC DNA]</scope>
    <source>
        <strain evidence="1 2">DSM 18997</strain>
    </source>
</reference>
<evidence type="ECO:0000313" key="2">
    <source>
        <dbReference type="Proteomes" id="UP001153387"/>
    </source>
</evidence>
<dbReference type="Proteomes" id="UP001153387">
    <property type="component" value="Unassembled WGS sequence"/>
</dbReference>
<sequence>MDDKKTLSETEWVQKVEELKKQGEDWAMRKQMLINLNYYVGNQWIGWDRSARTIRELPIDDGQERITHNVIGQRVQVKLAKQTKNRIKYDVTPDTNDQDRIEVAKAGTKFIHSWWDEEEMDLKTRDIHLNNDVKGYCAAKVFF</sequence>
<dbReference type="InterPro" id="IPR032427">
    <property type="entry name" value="P22_portal"/>
</dbReference>
<dbReference type="Pfam" id="PF16510">
    <property type="entry name" value="P22_portal"/>
    <property type="match status" value="1"/>
</dbReference>
<dbReference type="RefSeq" id="WP_277565762.1">
    <property type="nucleotide sequence ID" value="NZ_JAPDHZ010000003.1"/>
</dbReference>
<name>A0A9X4KH80_9BACL</name>
<gene>
    <name evidence="1" type="ORF">OMP38_14480</name>
</gene>
<dbReference type="AlphaFoldDB" id="A0A9X4KH80"/>
<proteinExistence type="predicted"/>
<evidence type="ECO:0000313" key="1">
    <source>
        <dbReference type="EMBL" id="MDG0791923.1"/>
    </source>
</evidence>
<protein>
    <submittedName>
        <fullName evidence="1">Uncharacterized protein</fullName>
    </submittedName>
</protein>
<keyword evidence="2" id="KW-1185">Reference proteome</keyword>
<dbReference type="EMBL" id="JAPDHZ010000003">
    <property type="protein sequence ID" value="MDG0791923.1"/>
    <property type="molecule type" value="Genomic_DNA"/>
</dbReference>